<dbReference type="Proteomes" id="UP000287651">
    <property type="component" value="Unassembled WGS sequence"/>
</dbReference>
<dbReference type="AlphaFoldDB" id="A0A426XT23"/>
<name>A0A426XT23_ENSVE</name>
<proteinExistence type="predicted"/>
<evidence type="ECO:0000313" key="3">
    <source>
        <dbReference type="EMBL" id="RRT42638.1"/>
    </source>
</evidence>
<keyword evidence="2" id="KW-1133">Transmembrane helix</keyword>
<protein>
    <submittedName>
        <fullName evidence="3">Uncharacterized protein</fullName>
    </submittedName>
</protein>
<keyword evidence="2" id="KW-0812">Transmembrane</keyword>
<accession>A0A426XT23</accession>
<evidence type="ECO:0000313" key="4">
    <source>
        <dbReference type="Proteomes" id="UP000287651"/>
    </source>
</evidence>
<sequence length="364" mass="39538">MSEESTRCSLACTGRSSSAGLGARGRCKAPSGVQGCSGLEAFPRCMVGYLQGKTFIEGEGLTTRSLRWLSEAEDSLVDIRDRKPLGKVESSLVDVRDQKPLGKAESSLVDVRDRMTLGKAESSLVDARAVEGYLIGHEARSIIMSYPALWVGEAPTDARSRSSRRSFPLPGGKRHESNMVGRGGPHPAPQGMFLLFAYHAMFSLIVPCCVELFNLRKMKSDDRTGSRSTVPSVIGAFVSMVAIGSTVEKRASVNVGSSLRKHNRRGTSEQLANALGSTTRVPIEKGKEPVETEEALERGYTLCKLDRAGAEKYFVTIMMRLKAIEGEDPLVSRWSAISGSSQVWTKGPLFGEYLRGAMHSVLMK</sequence>
<feature type="transmembrane region" description="Helical" evidence="2">
    <location>
        <begin position="192"/>
        <end position="213"/>
    </location>
</feature>
<evidence type="ECO:0000256" key="1">
    <source>
        <dbReference type="SAM" id="MobiDB-lite"/>
    </source>
</evidence>
<organism evidence="3 4">
    <name type="scientific">Ensete ventricosum</name>
    <name type="common">Abyssinian banana</name>
    <name type="synonym">Musa ensete</name>
    <dbReference type="NCBI Taxonomy" id="4639"/>
    <lineage>
        <taxon>Eukaryota</taxon>
        <taxon>Viridiplantae</taxon>
        <taxon>Streptophyta</taxon>
        <taxon>Embryophyta</taxon>
        <taxon>Tracheophyta</taxon>
        <taxon>Spermatophyta</taxon>
        <taxon>Magnoliopsida</taxon>
        <taxon>Liliopsida</taxon>
        <taxon>Zingiberales</taxon>
        <taxon>Musaceae</taxon>
        <taxon>Ensete</taxon>
    </lineage>
</organism>
<feature type="region of interest" description="Disordered" evidence="1">
    <location>
        <begin position="157"/>
        <end position="179"/>
    </location>
</feature>
<reference evidence="3 4" key="1">
    <citation type="journal article" date="2014" name="Agronomy (Basel)">
        <title>A Draft Genome Sequence for Ensete ventricosum, the Drought-Tolerant Tree Against Hunger.</title>
        <authorList>
            <person name="Harrison J."/>
            <person name="Moore K.A."/>
            <person name="Paszkiewicz K."/>
            <person name="Jones T."/>
            <person name="Grant M."/>
            <person name="Ambacheew D."/>
            <person name="Muzemil S."/>
            <person name="Studholme D.J."/>
        </authorList>
    </citation>
    <scope>NUCLEOTIDE SEQUENCE [LARGE SCALE GENOMIC DNA]</scope>
</reference>
<evidence type="ECO:0000256" key="2">
    <source>
        <dbReference type="SAM" id="Phobius"/>
    </source>
</evidence>
<keyword evidence="2" id="KW-0472">Membrane</keyword>
<comment type="caution">
    <text evidence="3">The sequence shown here is derived from an EMBL/GenBank/DDBJ whole genome shotgun (WGS) entry which is preliminary data.</text>
</comment>
<dbReference type="EMBL" id="AMZH03017698">
    <property type="protein sequence ID" value="RRT42638.1"/>
    <property type="molecule type" value="Genomic_DNA"/>
</dbReference>
<gene>
    <name evidence="3" type="ORF">B296_00012015</name>
</gene>